<comment type="caution">
    <text evidence="14">The sequence shown here is derived from an EMBL/GenBank/DDBJ whole genome shotgun (WGS) entry which is preliminary data.</text>
</comment>
<keyword evidence="4" id="KW-0813">Transport</keyword>
<protein>
    <recommendedName>
        <fullName evidence="3">Mitochondrial intermembrane space import and assembly protein 40</fullName>
    </recommendedName>
    <alternativeName>
        <fullName evidence="11">Mitochondrial import inner membrane translocase TIM40</fullName>
    </alternativeName>
</protein>
<evidence type="ECO:0000256" key="9">
    <source>
        <dbReference type="ARBA" id="ARBA00023157"/>
    </source>
</evidence>
<dbReference type="EMBL" id="JASNQZ010000006">
    <property type="protein sequence ID" value="KAL0956515.1"/>
    <property type="molecule type" value="Genomic_DNA"/>
</dbReference>
<reference evidence="15" key="1">
    <citation type="submission" date="2024-06" db="EMBL/GenBank/DDBJ databases">
        <title>Multi-omics analyses provide insights into the biosynthesis of the anticancer antibiotic pleurotin in Hohenbuehelia grisea.</title>
        <authorList>
            <person name="Weaver J.A."/>
            <person name="Alberti F."/>
        </authorList>
    </citation>
    <scope>NUCLEOTIDE SEQUENCE [LARGE SCALE GENOMIC DNA]</scope>
    <source>
        <strain evidence="15">T-177</strain>
    </source>
</reference>
<feature type="compositionally biased region" description="Low complexity" evidence="12">
    <location>
        <begin position="319"/>
        <end position="330"/>
    </location>
</feature>
<keyword evidence="9" id="KW-1015">Disulfide bond</keyword>
<dbReference type="Proteomes" id="UP001556367">
    <property type="component" value="Unassembled WGS sequence"/>
</dbReference>
<dbReference type="Gene3D" id="1.10.287.2900">
    <property type="match status" value="1"/>
</dbReference>
<dbReference type="PANTHER" id="PTHR21622">
    <property type="entry name" value="COILED-COIL-HELIX-COILED-COIL-HELIX DOMAIN CONTAINING 4"/>
    <property type="match status" value="1"/>
</dbReference>
<keyword evidence="5" id="KW-0653">Protein transport</keyword>
<feature type="domain" description="CHCH" evidence="13">
    <location>
        <begin position="231"/>
        <end position="266"/>
    </location>
</feature>
<evidence type="ECO:0000256" key="5">
    <source>
        <dbReference type="ARBA" id="ARBA00022927"/>
    </source>
</evidence>
<evidence type="ECO:0000256" key="8">
    <source>
        <dbReference type="ARBA" id="ARBA00023128"/>
    </source>
</evidence>
<comment type="subcellular location">
    <subcellularLocation>
        <location evidence="2">Mitochondrion inner membrane</location>
        <topology evidence="2">Single-pass type II membrane protein</topology>
        <orientation evidence="2">Intermembrane side</orientation>
    </subcellularLocation>
</comment>
<evidence type="ECO:0000256" key="2">
    <source>
        <dbReference type="ARBA" id="ARBA00004164"/>
    </source>
</evidence>
<evidence type="ECO:0000256" key="12">
    <source>
        <dbReference type="SAM" id="MobiDB-lite"/>
    </source>
</evidence>
<feature type="region of interest" description="Disordered" evidence="12">
    <location>
        <begin position="278"/>
        <end position="330"/>
    </location>
</feature>
<organism evidence="14 15">
    <name type="scientific">Hohenbuehelia grisea</name>
    <dbReference type="NCBI Taxonomy" id="104357"/>
    <lineage>
        <taxon>Eukaryota</taxon>
        <taxon>Fungi</taxon>
        <taxon>Dikarya</taxon>
        <taxon>Basidiomycota</taxon>
        <taxon>Agaricomycotina</taxon>
        <taxon>Agaricomycetes</taxon>
        <taxon>Agaricomycetidae</taxon>
        <taxon>Agaricales</taxon>
        <taxon>Pleurotineae</taxon>
        <taxon>Pleurotaceae</taxon>
        <taxon>Hohenbuehelia</taxon>
    </lineage>
</organism>
<dbReference type="InterPro" id="IPR010625">
    <property type="entry name" value="CHCH"/>
</dbReference>
<feature type="compositionally biased region" description="Polar residues" evidence="12">
    <location>
        <begin position="200"/>
        <end position="210"/>
    </location>
</feature>
<keyword evidence="7" id="KW-0811">Translocation</keyword>
<sequence length="330" mass="35180">MFLGFRLGRVQSSVNMSYYLCDIVYIPCSISRRNGYNRQKPLSARNQIDALTKKSFGPPNGSPRVLLMLTRFARLPLRRCLHTASNSQPSASTLPKLGFAVGATTVVASYLALRFSLDSQKVALDGPATPKRSENAPLRYPTFSDPHHVPMPEPNPLQEAKEELDTTSPADATASSEPSLETSSSDASSPVTDAADDAESSNGAGQSAYNPITGEINWDCPCLGGMAHGPCGQQFRDAFSCFVTSEDEPKGINCVDKFKAMQNCFREHPEVYADELMDEDDEEEVVAPTASSAPSTVSAESPDAAAPVISADISGAQETASTPLSTASSS</sequence>
<accession>A0ABR3JN15</accession>
<keyword evidence="10" id="KW-0676">Redox-active center</keyword>
<dbReference type="InterPro" id="IPR039289">
    <property type="entry name" value="CHCHD4"/>
</dbReference>
<evidence type="ECO:0000256" key="6">
    <source>
        <dbReference type="ARBA" id="ARBA00023002"/>
    </source>
</evidence>
<evidence type="ECO:0000256" key="11">
    <source>
        <dbReference type="ARBA" id="ARBA00033150"/>
    </source>
</evidence>
<evidence type="ECO:0000313" key="14">
    <source>
        <dbReference type="EMBL" id="KAL0956515.1"/>
    </source>
</evidence>
<dbReference type="PANTHER" id="PTHR21622:SF0">
    <property type="entry name" value="COILED-COIL-HELIX-COILED-COIL-HELIX DOMAIN CONTAINING 4"/>
    <property type="match status" value="1"/>
</dbReference>
<feature type="compositionally biased region" description="Low complexity" evidence="12">
    <location>
        <begin position="173"/>
        <end position="190"/>
    </location>
</feature>
<evidence type="ECO:0000313" key="15">
    <source>
        <dbReference type="Proteomes" id="UP001556367"/>
    </source>
</evidence>
<evidence type="ECO:0000256" key="7">
    <source>
        <dbReference type="ARBA" id="ARBA00023010"/>
    </source>
</evidence>
<dbReference type="PROSITE" id="PS51808">
    <property type="entry name" value="CHCH"/>
    <property type="match status" value="1"/>
</dbReference>
<keyword evidence="8" id="KW-0496">Mitochondrion</keyword>
<name>A0ABR3JN15_9AGAR</name>
<evidence type="ECO:0000256" key="3">
    <source>
        <dbReference type="ARBA" id="ARBA00013714"/>
    </source>
</evidence>
<comment type="cofactor">
    <cofactor evidence="1">
        <name>Cu(2+)</name>
        <dbReference type="ChEBI" id="CHEBI:29036"/>
    </cofactor>
</comment>
<evidence type="ECO:0000256" key="4">
    <source>
        <dbReference type="ARBA" id="ARBA00022448"/>
    </source>
</evidence>
<gene>
    <name evidence="14" type="ORF">HGRIS_002656</name>
</gene>
<keyword evidence="6" id="KW-0560">Oxidoreductase</keyword>
<keyword evidence="15" id="KW-1185">Reference proteome</keyword>
<proteinExistence type="predicted"/>
<evidence type="ECO:0000256" key="10">
    <source>
        <dbReference type="ARBA" id="ARBA00023284"/>
    </source>
</evidence>
<feature type="region of interest" description="Disordered" evidence="12">
    <location>
        <begin position="125"/>
        <end position="210"/>
    </location>
</feature>
<evidence type="ECO:0000259" key="13">
    <source>
        <dbReference type="Pfam" id="PF06747"/>
    </source>
</evidence>
<dbReference type="Pfam" id="PF06747">
    <property type="entry name" value="CHCH"/>
    <property type="match status" value="1"/>
</dbReference>
<evidence type="ECO:0000256" key="1">
    <source>
        <dbReference type="ARBA" id="ARBA00001973"/>
    </source>
</evidence>
<feature type="compositionally biased region" description="Low complexity" evidence="12">
    <location>
        <begin position="286"/>
        <end position="302"/>
    </location>
</feature>